<evidence type="ECO:0000313" key="1">
    <source>
        <dbReference type="EMBL" id="KAK3590029.1"/>
    </source>
</evidence>
<dbReference type="Proteomes" id="UP001195483">
    <property type="component" value="Unassembled WGS sequence"/>
</dbReference>
<gene>
    <name evidence="1" type="ORF">CHS0354_041055</name>
</gene>
<comment type="caution">
    <text evidence="1">The sequence shown here is derived from an EMBL/GenBank/DDBJ whole genome shotgun (WGS) entry which is preliminary data.</text>
</comment>
<proteinExistence type="predicted"/>
<organism evidence="1 2">
    <name type="scientific">Potamilus streckersoni</name>
    <dbReference type="NCBI Taxonomy" id="2493646"/>
    <lineage>
        <taxon>Eukaryota</taxon>
        <taxon>Metazoa</taxon>
        <taxon>Spiralia</taxon>
        <taxon>Lophotrochozoa</taxon>
        <taxon>Mollusca</taxon>
        <taxon>Bivalvia</taxon>
        <taxon>Autobranchia</taxon>
        <taxon>Heteroconchia</taxon>
        <taxon>Palaeoheterodonta</taxon>
        <taxon>Unionida</taxon>
        <taxon>Unionoidea</taxon>
        <taxon>Unionidae</taxon>
        <taxon>Ambleminae</taxon>
        <taxon>Lampsilini</taxon>
        <taxon>Potamilus</taxon>
    </lineage>
</organism>
<sequence>MDLEYQQVKYANSLGIDIRIYLKGVHVALDASGAPWSYQAVDFNGNLNSTKALNDFSAWQKNFRIANNLQYDHAMAMTK</sequence>
<accession>A0AAE0SE64</accession>
<reference evidence="1" key="3">
    <citation type="submission" date="2023-05" db="EMBL/GenBank/DDBJ databases">
        <authorList>
            <person name="Smith C.H."/>
        </authorList>
    </citation>
    <scope>NUCLEOTIDE SEQUENCE</scope>
    <source>
        <strain evidence="1">CHS0354</strain>
        <tissue evidence="1">Mantle</tissue>
    </source>
</reference>
<dbReference type="InterPro" id="IPR024079">
    <property type="entry name" value="MetalloPept_cat_dom_sf"/>
</dbReference>
<dbReference type="EMBL" id="JAEAOA010002345">
    <property type="protein sequence ID" value="KAK3590029.1"/>
    <property type="molecule type" value="Genomic_DNA"/>
</dbReference>
<dbReference type="GO" id="GO:0008237">
    <property type="term" value="F:metallopeptidase activity"/>
    <property type="evidence" value="ECO:0007669"/>
    <property type="project" value="InterPro"/>
</dbReference>
<dbReference type="AlphaFoldDB" id="A0AAE0SE64"/>
<evidence type="ECO:0000313" key="2">
    <source>
        <dbReference type="Proteomes" id="UP001195483"/>
    </source>
</evidence>
<protein>
    <submittedName>
        <fullName evidence="1">Uncharacterized protein</fullName>
    </submittedName>
</protein>
<keyword evidence="2" id="KW-1185">Reference proteome</keyword>
<name>A0AAE0SE64_9BIVA</name>
<reference evidence="1" key="1">
    <citation type="journal article" date="2021" name="Genome Biol. Evol.">
        <title>A High-Quality Reference Genome for a Parasitic Bivalve with Doubly Uniparental Inheritance (Bivalvia: Unionida).</title>
        <authorList>
            <person name="Smith C.H."/>
        </authorList>
    </citation>
    <scope>NUCLEOTIDE SEQUENCE</scope>
    <source>
        <strain evidence="1">CHS0354</strain>
    </source>
</reference>
<reference evidence="1" key="2">
    <citation type="journal article" date="2021" name="Genome Biol. Evol.">
        <title>Developing a high-quality reference genome for a parasitic bivalve with doubly uniparental inheritance (Bivalvia: Unionida).</title>
        <authorList>
            <person name="Smith C.H."/>
        </authorList>
    </citation>
    <scope>NUCLEOTIDE SEQUENCE</scope>
    <source>
        <strain evidence="1">CHS0354</strain>
        <tissue evidence="1">Mantle</tissue>
    </source>
</reference>
<dbReference type="Gene3D" id="3.40.390.10">
    <property type="entry name" value="Collagenase (Catalytic Domain)"/>
    <property type="match status" value="1"/>
</dbReference>